<dbReference type="EMBL" id="JBIAMX010000021">
    <property type="protein sequence ID" value="MFF0546388.1"/>
    <property type="molecule type" value="Genomic_DNA"/>
</dbReference>
<reference evidence="4 5" key="1">
    <citation type="submission" date="2024-10" db="EMBL/GenBank/DDBJ databases">
        <title>The Natural Products Discovery Center: Release of the First 8490 Sequenced Strains for Exploring Actinobacteria Biosynthetic Diversity.</title>
        <authorList>
            <person name="Kalkreuter E."/>
            <person name="Kautsar S.A."/>
            <person name="Yang D."/>
            <person name="Bader C.D."/>
            <person name="Teijaro C.N."/>
            <person name="Fluegel L."/>
            <person name="Davis C.M."/>
            <person name="Simpson J.R."/>
            <person name="Lauterbach L."/>
            <person name="Steele A.D."/>
            <person name="Gui C."/>
            <person name="Meng S."/>
            <person name="Li G."/>
            <person name="Viehrig K."/>
            <person name="Ye F."/>
            <person name="Su P."/>
            <person name="Kiefer A.F."/>
            <person name="Nichols A."/>
            <person name="Cepeda A.J."/>
            <person name="Yan W."/>
            <person name="Fan B."/>
            <person name="Jiang Y."/>
            <person name="Adhikari A."/>
            <person name="Zheng C.-J."/>
            <person name="Schuster L."/>
            <person name="Cowan T.M."/>
            <person name="Smanski M.J."/>
            <person name="Chevrette M.G."/>
            <person name="De Carvalho L.P.S."/>
            <person name="Shen B."/>
        </authorList>
    </citation>
    <scope>NUCLEOTIDE SEQUENCE [LARGE SCALE GENOMIC DNA]</scope>
    <source>
        <strain evidence="4 5">NPDC004045</strain>
    </source>
</reference>
<organism evidence="4 5">
    <name type="scientific">Nocardia thailandica</name>
    <dbReference type="NCBI Taxonomy" id="257275"/>
    <lineage>
        <taxon>Bacteria</taxon>
        <taxon>Bacillati</taxon>
        <taxon>Actinomycetota</taxon>
        <taxon>Actinomycetes</taxon>
        <taxon>Mycobacteriales</taxon>
        <taxon>Nocardiaceae</taxon>
        <taxon>Nocardia</taxon>
    </lineage>
</organism>
<dbReference type="Proteomes" id="UP001601444">
    <property type="component" value="Unassembled WGS sequence"/>
</dbReference>
<keyword evidence="1 4" id="KW-0808">Transferase</keyword>
<name>A0ABW6PW40_9NOCA</name>
<dbReference type="PROSITE" id="PS51186">
    <property type="entry name" value="GNAT"/>
    <property type="match status" value="1"/>
</dbReference>
<evidence type="ECO:0000256" key="1">
    <source>
        <dbReference type="ARBA" id="ARBA00022679"/>
    </source>
</evidence>
<dbReference type="RefSeq" id="WP_387702749.1">
    <property type="nucleotide sequence ID" value="NZ_JBIAMX010000021.1"/>
</dbReference>
<protein>
    <submittedName>
        <fullName evidence="4">GNAT family N-acetyltransferase</fullName>
        <ecNumber evidence="4">2.3.-.-</ecNumber>
    </submittedName>
</protein>
<evidence type="ECO:0000313" key="4">
    <source>
        <dbReference type="EMBL" id="MFF0546388.1"/>
    </source>
</evidence>
<evidence type="ECO:0000259" key="3">
    <source>
        <dbReference type="PROSITE" id="PS51186"/>
    </source>
</evidence>
<dbReference type="InterPro" id="IPR050832">
    <property type="entry name" value="Bact_Acetyltransf"/>
</dbReference>
<dbReference type="EC" id="2.3.-.-" evidence="4"/>
<dbReference type="Pfam" id="PF00583">
    <property type="entry name" value="Acetyltransf_1"/>
    <property type="match status" value="1"/>
</dbReference>
<dbReference type="InterPro" id="IPR000182">
    <property type="entry name" value="GNAT_dom"/>
</dbReference>
<accession>A0ABW6PW40</accession>
<gene>
    <name evidence="4" type="ORF">ACFYTF_26495</name>
</gene>
<dbReference type="SUPFAM" id="SSF55729">
    <property type="entry name" value="Acyl-CoA N-acyltransferases (Nat)"/>
    <property type="match status" value="1"/>
</dbReference>
<dbReference type="Gene3D" id="3.40.630.30">
    <property type="match status" value="1"/>
</dbReference>
<dbReference type="CDD" id="cd04301">
    <property type="entry name" value="NAT_SF"/>
    <property type="match status" value="1"/>
</dbReference>
<comment type="caution">
    <text evidence="4">The sequence shown here is derived from an EMBL/GenBank/DDBJ whole genome shotgun (WGS) entry which is preliminary data.</text>
</comment>
<sequence length="229" mass="25578">MTMEESGLVRRIVTSLGGTDALVRLFDAIRGAINRTTRGTPRRRRMGAELCAEPCDGFEVGVVPEPVLRVDDLLGPEVEEFLQEHIDEMRSISPPESKHALDLAGLRVPEVTFWTMWSDEVLLGCGALKDLGDGHAEIKSMRTSRGHKRQGLGSRLLSHMLAHARERGFGRISLETGAQDFFEPARRLYAKHGFEFCGPFGAYREDPNSVFMTRQLAAWEASWPPRCSP</sequence>
<dbReference type="InterPro" id="IPR016181">
    <property type="entry name" value="Acyl_CoA_acyltransferase"/>
</dbReference>
<dbReference type="PANTHER" id="PTHR43877:SF5">
    <property type="entry name" value="BLL8307 PROTEIN"/>
    <property type="match status" value="1"/>
</dbReference>
<dbReference type="GO" id="GO:0016746">
    <property type="term" value="F:acyltransferase activity"/>
    <property type="evidence" value="ECO:0007669"/>
    <property type="project" value="UniProtKB-KW"/>
</dbReference>
<keyword evidence="5" id="KW-1185">Reference proteome</keyword>
<evidence type="ECO:0000256" key="2">
    <source>
        <dbReference type="ARBA" id="ARBA00023315"/>
    </source>
</evidence>
<proteinExistence type="predicted"/>
<keyword evidence="2 4" id="KW-0012">Acyltransferase</keyword>
<evidence type="ECO:0000313" key="5">
    <source>
        <dbReference type="Proteomes" id="UP001601444"/>
    </source>
</evidence>
<dbReference type="PANTHER" id="PTHR43877">
    <property type="entry name" value="AMINOALKYLPHOSPHONATE N-ACETYLTRANSFERASE-RELATED-RELATED"/>
    <property type="match status" value="1"/>
</dbReference>
<feature type="domain" description="N-acetyltransferase" evidence="3">
    <location>
        <begin position="68"/>
        <end position="217"/>
    </location>
</feature>